<evidence type="ECO:0000256" key="2">
    <source>
        <dbReference type="ARBA" id="ARBA00022692"/>
    </source>
</evidence>
<sequence>MSKNIDEIYCTSCGKAIKKEASICVNCGVPNKVNCYTMNSNVLCYNEKKLILFILCFFLGYLGIHRFYSGRIGTGLLYMFTFGLFGIGVIIDLIRILCGSFYVKNKR</sequence>
<reference evidence="7" key="1">
    <citation type="submission" date="2013-02" db="EMBL/GenBank/DDBJ databases">
        <title>Comparative genomics of Borrelia species.</title>
        <authorList>
            <person name="Schwan T.G."/>
            <person name="Raffel S.J."/>
            <person name="Porcella S.F."/>
        </authorList>
    </citation>
    <scope>NUCLEOTIDE SEQUENCE</scope>
    <source>
        <strain evidence="7">DOU</strain>
        <plasmid evidence="7">unnamed</plasmid>
    </source>
</reference>
<name>W5SQB9_9SPIR</name>
<evidence type="ECO:0000256" key="1">
    <source>
        <dbReference type="ARBA" id="ARBA00004141"/>
    </source>
</evidence>
<evidence type="ECO:0000256" key="4">
    <source>
        <dbReference type="ARBA" id="ARBA00023136"/>
    </source>
</evidence>
<dbReference type="PANTHER" id="PTHR21016">
    <property type="entry name" value="BETA-AMYLOID BINDING PROTEIN-RELATED"/>
    <property type="match status" value="1"/>
</dbReference>
<feature type="transmembrane region" description="Helical" evidence="5">
    <location>
        <begin position="50"/>
        <end position="69"/>
    </location>
</feature>
<keyword evidence="4 5" id="KW-0472">Membrane</keyword>
<dbReference type="AlphaFoldDB" id="W5SQB9"/>
<keyword evidence="2 5" id="KW-0812">Transmembrane</keyword>
<dbReference type="HOGENOM" id="CLU_081297_5_2_12"/>
<evidence type="ECO:0000256" key="5">
    <source>
        <dbReference type="SAM" id="Phobius"/>
    </source>
</evidence>
<evidence type="ECO:0000256" key="3">
    <source>
        <dbReference type="ARBA" id="ARBA00022989"/>
    </source>
</evidence>
<dbReference type="InterPro" id="IPR007829">
    <property type="entry name" value="TM2"/>
</dbReference>
<feature type="transmembrane region" description="Helical" evidence="5">
    <location>
        <begin position="75"/>
        <end position="98"/>
    </location>
</feature>
<dbReference type="EMBL" id="CP004311">
    <property type="protein sequence ID" value="AHH07286.1"/>
    <property type="molecule type" value="Genomic_DNA"/>
</dbReference>
<protein>
    <recommendedName>
        <fullName evidence="6">TM2 domain-containing protein</fullName>
    </recommendedName>
</protein>
<dbReference type="Pfam" id="PF05154">
    <property type="entry name" value="TM2"/>
    <property type="match status" value="1"/>
</dbReference>
<dbReference type="PANTHER" id="PTHR21016:SF25">
    <property type="entry name" value="TM2 DOMAIN-CONTAINING PROTEIN DDB_G0277895-RELATED"/>
    <property type="match status" value="1"/>
</dbReference>
<evidence type="ECO:0000313" key="7">
    <source>
        <dbReference type="EMBL" id="AHH07286.1"/>
    </source>
</evidence>
<organism evidence="7">
    <name type="scientific">Borrelia crocidurae DOU</name>
    <dbReference type="NCBI Taxonomy" id="1293575"/>
    <lineage>
        <taxon>Bacteria</taxon>
        <taxon>Pseudomonadati</taxon>
        <taxon>Spirochaetota</taxon>
        <taxon>Spirochaetia</taxon>
        <taxon>Spirochaetales</taxon>
        <taxon>Borreliaceae</taxon>
        <taxon>Borrelia</taxon>
    </lineage>
</organism>
<feature type="domain" description="TM2" evidence="6">
    <location>
        <begin position="48"/>
        <end position="94"/>
    </location>
</feature>
<dbReference type="InterPro" id="IPR050932">
    <property type="entry name" value="TM2D1-3-like"/>
</dbReference>
<dbReference type="RefSeq" id="WP_025401254.1">
    <property type="nucleotide sequence ID" value="NZ_CP004311.1"/>
</dbReference>
<comment type="subcellular location">
    <subcellularLocation>
        <location evidence="1">Membrane</location>
        <topology evidence="1">Multi-pass membrane protein</topology>
    </subcellularLocation>
</comment>
<dbReference type="GO" id="GO:0016020">
    <property type="term" value="C:membrane"/>
    <property type="evidence" value="ECO:0007669"/>
    <property type="project" value="UniProtKB-SubCell"/>
</dbReference>
<keyword evidence="3 5" id="KW-1133">Transmembrane helix</keyword>
<evidence type="ECO:0000259" key="6">
    <source>
        <dbReference type="Pfam" id="PF05154"/>
    </source>
</evidence>
<keyword evidence="7" id="KW-0614">Plasmid</keyword>
<gene>
    <name evidence="7" type="ORF">BCD_1220</name>
</gene>
<proteinExistence type="predicted"/>
<geneLocation type="plasmid" evidence="7">
    <name>unnamed</name>
</geneLocation>
<accession>W5SQB9</accession>